<accession>A0A1X0QCM5</accession>
<dbReference type="GO" id="GO:0005634">
    <property type="term" value="C:nucleus"/>
    <property type="evidence" value="ECO:0007669"/>
    <property type="project" value="UniProtKB-SubCell"/>
</dbReference>
<dbReference type="GO" id="GO:0001046">
    <property type="term" value="F:core promoter sequence-specific DNA binding"/>
    <property type="evidence" value="ECO:0007669"/>
    <property type="project" value="TreeGrafter"/>
</dbReference>
<dbReference type="Proteomes" id="UP000192501">
    <property type="component" value="Unassembled WGS sequence"/>
</dbReference>
<dbReference type="InterPro" id="IPR003958">
    <property type="entry name" value="CBFA_NFYB_domain"/>
</dbReference>
<dbReference type="GO" id="GO:0016251">
    <property type="term" value="F:RNA polymerase II general transcription initiation factor activity"/>
    <property type="evidence" value="ECO:0007669"/>
    <property type="project" value="TreeGrafter"/>
</dbReference>
<evidence type="ECO:0000313" key="7">
    <source>
        <dbReference type="Proteomes" id="UP000192501"/>
    </source>
</evidence>
<sequence length="88" mass="10174">MKENRNIHHLKKKTRFPISKIKKIILQNEEIGKTASTVPVVLSKAVELFIKEVSTNVYKSLDESDHKITLEKLEAVLNSERYSILLKK</sequence>
<evidence type="ECO:0000256" key="2">
    <source>
        <dbReference type="ARBA" id="ARBA00023242"/>
    </source>
</evidence>
<evidence type="ECO:0000256" key="1">
    <source>
        <dbReference type="ARBA" id="ARBA00004123"/>
    </source>
</evidence>
<feature type="domain" description="Transcription factor CBF/NF-Y/archaeal histone" evidence="3">
    <location>
        <begin position="15"/>
        <end position="68"/>
    </location>
</feature>
<dbReference type="EMBL" id="LVKB01000019">
    <property type="protein sequence ID" value="ORD97527.1"/>
    <property type="molecule type" value="Genomic_DNA"/>
</dbReference>
<organism evidence="4 6">
    <name type="scientific">Hepatospora eriocheir</name>
    <dbReference type="NCBI Taxonomy" id="1081669"/>
    <lineage>
        <taxon>Eukaryota</taxon>
        <taxon>Fungi</taxon>
        <taxon>Fungi incertae sedis</taxon>
        <taxon>Microsporidia</taxon>
        <taxon>Hepatosporidae</taxon>
        <taxon>Hepatospora</taxon>
    </lineage>
</organism>
<protein>
    <submittedName>
        <fullName evidence="4">DPB3</fullName>
    </submittedName>
</protein>
<dbReference type="InterPro" id="IPR009072">
    <property type="entry name" value="Histone-fold"/>
</dbReference>
<dbReference type="VEuPathDB" id="MicrosporidiaDB:HERIO_600"/>
<dbReference type="Gene3D" id="1.10.20.10">
    <property type="entry name" value="Histone, subunit A"/>
    <property type="match status" value="1"/>
</dbReference>
<comment type="caution">
    <text evidence="4">The sequence shown here is derived from an EMBL/GenBank/DDBJ whole genome shotgun (WGS) entry which is preliminary data.</text>
</comment>
<reference evidence="6 7" key="1">
    <citation type="journal article" date="2017" name="Environ. Microbiol.">
        <title>Decay of the glycolytic pathway and adaptation to intranuclear parasitism within Enterocytozoonidae microsporidia.</title>
        <authorList>
            <person name="Wiredu Boakye D."/>
            <person name="Jaroenlak P."/>
            <person name="Prachumwat A."/>
            <person name="Williams T.A."/>
            <person name="Bateman K.S."/>
            <person name="Itsathitphaisarn O."/>
            <person name="Sritunyalucksana K."/>
            <person name="Paszkiewicz K.H."/>
            <person name="Moore K.A."/>
            <person name="Stentiford G.D."/>
            <person name="Williams B.A."/>
        </authorList>
    </citation>
    <scope>NUCLEOTIDE SEQUENCE [LARGE SCALE GENOMIC DNA]</scope>
    <source>
        <strain evidence="7">canceri</strain>
        <strain evidence="5">Canceri</strain>
        <strain evidence="4 6">GB1</strain>
    </source>
</reference>
<dbReference type="OrthoDB" id="653904at2759"/>
<comment type="subcellular location">
    <subcellularLocation>
        <location evidence="1">Nucleus</location>
    </subcellularLocation>
</comment>
<keyword evidence="2" id="KW-0539">Nucleus</keyword>
<dbReference type="VEuPathDB" id="MicrosporidiaDB:A0H76_570"/>
<evidence type="ECO:0000313" key="4">
    <source>
        <dbReference type="EMBL" id="ORD97527.1"/>
    </source>
</evidence>
<dbReference type="SUPFAM" id="SSF47113">
    <property type="entry name" value="Histone-fold"/>
    <property type="match status" value="1"/>
</dbReference>
<proteinExistence type="predicted"/>
<dbReference type="CDD" id="cd22906">
    <property type="entry name" value="HFD_DRAP1"/>
    <property type="match status" value="1"/>
</dbReference>
<evidence type="ECO:0000313" key="5">
    <source>
        <dbReference type="EMBL" id="ORD99593.1"/>
    </source>
</evidence>
<dbReference type="Pfam" id="PF00808">
    <property type="entry name" value="CBFD_NFYB_HMF"/>
    <property type="match status" value="1"/>
</dbReference>
<evidence type="ECO:0000313" key="6">
    <source>
        <dbReference type="Proteomes" id="UP000192356"/>
    </source>
</evidence>
<dbReference type="GO" id="GO:0046982">
    <property type="term" value="F:protein heterodimerization activity"/>
    <property type="evidence" value="ECO:0007669"/>
    <property type="project" value="InterPro"/>
</dbReference>
<dbReference type="Proteomes" id="UP000192356">
    <property type="component" value="Unassembled WGS sequence"/>
</dbReference>
<gene>
    <name evidence="4" type="primary">DPB3</name>
    <name evidence="5" type="ORF">A0H76_570</name>
    <name evidence="4" type="ORF">HERIO_600</name>
</gene>
<dbReference type="PANTHER" id="PTHR10252:SF5">
    <property type="entry name" value="DR1-ASSOCIATED COREPRESSOR"/>
    <property type="match status" value="1"/>
</dbReference>
<dbReference type="PANTHER" id="PTHR10252">
    <property type="entry name" value="HISTONE-LIKE TRANSCRIPTION FACTOR CCAAT-RELATED"/>
    <property type="match status" value="1"/>
</dbReference>
<keyword evidence="6" id="KW-1185">Reference proteome</keyword>
<dbReference type="InterPro" id="IPR050568">
    <property type="entry name" value="Transcr_DNA_Rep_Reg"/>
</dbReference>
<name>A0A1X0QCM5_9MICR</name>
<dbReference type="EMBL" id="LTAI01000155">
    <property type="protein sequence ID" value="ORD99593.1"/>
    <property type="molecule type" value="Genomic_DNA"/>
</dbReference>
<evidence type="ECO:0000259" key="3">
    <source>
        <dbReference type="Pfam" id="PF00808"/>
    </source>
</evidence>
<dbReference type="AlphaFoldDB" id="A0A1X0QCM5"/>